<evidence type="ECO:0000313" key="3">
    <source>
        <dbReference type="EMBL" id="ODQ81196.1"/>
    </source>
</evidence>
<feature type="domain" description="Alpha/beta hydrolase fold-3" evidence="2">
    <location>
        <begin position="23"/>
        <end position="109"/>
    </location>
</feature>
<dbReference type="GeneID" id="30149530"/>
<evidence type="ECO:0000313" key="4">
    <source>
        <dbReference type="Proteomes" id="UP000094336"/>
    </source>
</evidence>
<dbReference type="EMBL" id="KV454428">
    <property type="protein sequence ID" value="ODQ81196.1"/>
    <property type="molecule type" value="Genomic_DNA"/>
</dbReference>
<accession>A0A1E3QU28</accession>
<dbReference type="InterPro" id="IPR013094">
    <property type="entry name" value="AB_hydrolase_3"/>
</dbReference>
<evidence type="ECO:0000256" key="1">
    <source>
        <dbReference type="ARBA" id="ARBA00022801"/>
    </source>
</evidence>
<dbReference type="AlphaFoldDB" id="A0A1E3QU28"/>
<dbReference type="InterPro" id="IPR029058">
    <property type="entry name" value="AB_hydrolase_fold"/>
</dbReference>
<dbReference type="GO" id="GO:0016787">
    <property type="term" value="F:hydrolase activity"/>
    <property type="evidence" value="ECO:0007669"/>
    <property type="project" value="UniProtKB-KW"/>
</dbReference>
<organism evidence="3 4">
    <name type="scientific">Babjeviella inositovora NRRL Y-12698</name>
    <dbReference type="NCBI Taxonomy" id="984486"/>
    <lineage>
        <taxon>Eukaryota</taxon>
        <taxon>Fungi</taxon>
        <taxon>Dikarya</taxon>
        <taxon>Ascomycota</taxon>
        <taxon>Saccharomycotina</taxon>
        <taxon>Pichiomycetes</taxon>
        <taxon>Serinales incertae sedis</taxon>
        <taxon>Babjeviella</taxon>
    </lineage>
</organism>
<evidence type="ECO:0000259" key="2">
    <source>
        <dbReference type="Pfam" id="PF07859"/>
    </source>
</evidence>
<reference evidence="4" key="1">
    <citation type="submission" date="2016-05" db="EMBL/GenBank/DDBJ databases">
        <title>Comparative genomics of biotechnologically important yeasts.</title>
        <authorList>
            <consortium name="DOE Joint Genome Institute"/>
            <person name="Riley R."/>
            <person name="Haridas S."/>
            <person name="Wolfe K.H."/>
            <person name="Lopes M.R."/>
            <person name="Hittinger C.T."/>
            <person name="Goker M."/>
            <person name="Salamov A."/>
            <person name="Wisecaver J."/>
            <person name="Long T.M."/>
            <person name="Aerts A.L."/>
            <person name="Barry K."/>
            <person name="Choi C."/>
            <person name="Clum A."/>
            <person name="Coughlan A.Y."/>
            <person name="Deshpande S."/>
            <person name="Douglass A.P."/>
            <person name="Hanson S.J."/>
            <person name="Klenk H.-P."/>
            <person name="Labutti K."/>
            <person name="Lapidus A."/>
            <person name="Lindquist E."/>
            <person name="Lipzen A."/>
            <person name="Meier-Kolthoff J.P."/>
            <person name="Ohm R.A."/>
            <person name="Otillar R.P."/>
            <person name="Pangilinan J."/>
            <person name="Peng Y."/>
            <person name="Rokas A."/>
            <person name="Rosa C.A."/>
            <person name="Scheuner C."/>
            <person name="Sibirny A.A."/>
            <person name="Slot J.C."/>
            <person name="Stielow J.B."/>
            <person name="Sun H."/>
            <person name="Kurtzman C.P."/>
            <person name="Blackwell M."/>
            <person name="Grigoriev I.V."/>
            <person name="Jeffries T.W."/>
        </authorList>
    </citation>
    <scope>NUCLEOTIDE SEQUENCE [LARGE SCALE GENOMIC DNA]</scope>
    <source>
        <strain evidence="4">NRRL Y-12698</strain>
    </source>
</reference>
<proteinExistence type="predicted"/>
<dbReference type="Proteomes" id="UP000094336">
    <property type="component" value="Unassembled WGS sequence"/>
</dbReference>
<dbReference type="PANTHER" id="PTHR48081:SF33">
    <property type="entry name" value="KYNURENINE FORMAMIDASE"/>
    <property type="match status" value="1"/>
</dbReference>
<dbReference type="InterPro" id="IPR050300">
    <property type="entry name" value="GDXG_lipolytic_enzyme"/>
</dbReference>
<dbReference type="Gene3D" id="3.40.50.1820">
    <property type="entry name" value="alpha/beta hydrolase"/>
    <property type="match status" value="1"/>
</dbReference>
<dbReference type="OrthoDB" id="420264at2759"/>
<protein>
    <recommendedName>
        <fullName evidence="2">Alpha/beta hydrolase fold-3 domain-containing protein</fullName>
    </recommendedName>
</protein>
<sequence>MTSYGPHRLQTIATLDLPSSSPIVFIHGGAWRDPNNTKDDWDALASMIEPTPGPYKHAYSLDYRLSPEVKHPQHILDVLFALCHLKKEVGVEHVSLAGHSVGATLILQILSFTKLLSYYPDTLTDLEYLCLPVSVKTPAQVVLFIEKNLPRLDTLYLLDGIYDMDKLYEEYPIYSDFMGQAFNGDESQAIQLSLEIGMDVPHGRVVVAHSYEDELLSPQQTFLFTQYLTLQKIEFTFVMGSFGKHNEVYECKQVAELILKEAKV</sequence>
<keyword evidence="1" id="KW-0378">Hydrolase</keyword>
<dbReference type="Pfam" id="PF07859">
    <property type="entry name" value="Abhydrolase_3"/>
    <property type="match status" value="1"/>
</dbReference>
<dbReference type="STRING" id="984486.A0A1E3QU28"/>
<keyword evidence="4" id="KW-1185">Reference proteome</keyword>
<dbReference type="SUPFAM" id="SSF53474">
    <property type="entry name" value="alpha/beta-Hydrolases"/>
    <property type="match status" value="1"/>
</dbReference>
<name>A0A1E3QU28_9ASCO</name>
<gene>
    <name evidence="3" type="ORF">BABINDRAFT_34382</name>
</gene>
<dbReference type="RefSeq" id="XP_018986524.1">
    <property type="nucleotide sequence ID" value="XM_019131677.1"/>
</dbReference>
<dbReference type="PANTHER" id="PTHR48081">
    <property type="entry name" value="AB HYDROLASE SUPERFAMILY PROTEIN C4A8.06C"/>
    <property type="match status" value="1"/>
</dbReference>